<dbReference type="Proteomes" id="UP000440694">
    <property type="component" value="Unassembled WGS sequence"/>
</dbReference>
<organism evidence="5 6">
    <name type="scientific">Hyphomicrobium album</name>
    <dbReference type="NCBI Taxonomy" id="2665159"/>
    <lineage>
        <taxon>Bacteria</taxon>
        <taxon>Pseudomonadati</taxon>
        <taxon>Pseudomonadota</taxon>
        <taxon>Alphaproteobacteria</taxon>
        <taxon>Hyphomicrobiales</taxon>
        <taxon>Hyphomicrobiaceae</taxon>
        <taxon>Hyphomicrobium</taxon>
    </lineage>
</organism>
<dbReference type="Pfam" id="PF20436">
    <property type="entry name" value="LonB_AAA-LID"/>
    <property type="match status" value="1"/>
</dbReference>
<evidence type="ECO:0000259" key="3">
    <source>
        <dbReference type="Pfam" id="PF13654"/>
    </source>
</evidence>
<evidence type="ECO:0000256" key="1">
    <source>
        <dbReference type="SAM" id="Coils"/>
    </source>
</evidence>
<dbReference type="Gene3D" id="1.10.8.60">
    <property type="match status" value="1"/>
</dbReference>
<sequence>MFFKRSKVDKSKAAAEAPEAAPAAQSAEPGEAPVAATPAEPIEPALPLGAHTNSSGLTDPASLGFKTTADLQPAAGPIGQEKAMEAIAFAAGMKGSGYHMLVVGPTGSGRRTATRTKLQEAASKADRPADWVYVSSFDPTGGFRALKLPPGAAKPFAEKMALAIDHLAEALPAAFAADDYDLKRRTIEEEFRFSREDALEALRREAESQNIALLRTPAGIAVAPVLEGKVVKTDVFNSVPEALRREVETKIAALEAEIEAILAERPEAEKDRRARLAALNEQIAGRHVRAALDDIKSEFADVAGVESYLKAAARDLVRNAGLFVAEPGAHVGKPSRAAAAHPRFGRYAVHVMATTSAGSGAPIVQDANPTYANLFGRVELAPGGDGPSQVVRIKPGSLHRANGGYLLIDCDALLDSPSTAEALRRALDAEEIRFDPPTSPIGAVGDEVPDLESIPLNVRLVVFANAEMQRRLTSNAALRRMFKVEAVFEHAVERTKETVEMLARIVAGIIDKQGLRPVDAAGVALLIDEAAHRAGGKGKLSVLIGDLIDVCRGADHWAANESRDAISALDVERALRQRRSSEPSGKLAEAS</sequence>
<feature type="compositionally biased region" description="Basic and acidic residues" evidence="2">
    <location>
        <begin position="1"/>
        <end position="13"/>
    </location>
</feature>
<keyword evidence="6" id="KW-1185">Reference proteome</keyword>
<evidence type="ECO:0000313" key="6">
    <source>
        <dbReference type="Proteomes" id="UP000440694"/>
    </source>
</evidence>
<name>A0A6I3KLB2_9HYPH</name>
<accession>A0A6I3KLB2</accession>
<dbReference type="InterPro" id="IPR027417">
    <property type="entry name" value="P-loop_NTPase"/>
</dbReference>
<evidence type="ECO:0000259" key="4">
    <source>
        <dbReference type="Pfam" id="PF20436"/>
    </source>
</evidence>
<keyword evidence="1" id="KW-0175">Coiled coil</keyword>
<evidence type="ECO:0000256" key="2">
    <source>
        <dbReference type="SAM" id="MobiDB-lite"/>
    </source>
</evidence>
<dbReference type="AlphaFoldDB" id="A0A6I3KLB2"/>
<comment type="caution">
    <text evidence="5">The sequence shown here is derived from an EMBL/GenBank/DDBJ whole genome shotgun (WGS) entry which is preliminary data.</text>
</comment>
<dbReference type="Gene3D" id="3.40.50.300">
    <property type="entry name" value="P-loop containing nucleotide triphosphate hydrolases"/>
    <property type="match status" value="2"/>
</dbReference>
<feature type="region of interest" description="Disordered" evidence="2">
    <location>
        <begin position="1"/>
        <end position="64"/>
    </location>
</feature>
<dbReference type="InterPro" id="IPR041699">
    <property type="entry name" value="AAA_32"/>
</dbReference>
<evidence type="ECO:0000313" key="5">
    <source>
        <dbReference type="EMBL" id="MTD95143.1"/>
    </source>
</evidence>
<proteinExistence type="predicted"/>
<gene>
    <name evidence="5" type="ORF">GIW81_12455</name>
</gene>
<dbReference type="EMBL" id="WMBQ01000002">
    <property type="protein sequence ID" value="MTD95143.1"/>
    <property type="molecule type" value="Genomic_DNA"/>
</dbReference>
<feature type="domain" description="LonB AAA+ ATPase LID" evidence="4">
    <location>
        <begin position="517"/>
        <end position="579"/>
    </location>
</feature>
<feature type="domain" description="Lon protease AAA" evidence="3">
    <location>
        <begin position="360"/>
        <end position="489"/>
    </location>
</feature>
<dbReference type="InterPro" id="IPR046843">
    <property type="entry name" value="LonB_AAA-LID"/>
</dbReference>
<dbReference type="SUPFAM" id="SSF52540">
    <property type="entry name" value="P-loop containing nucleoside triphosphate hydrolases"/>
    <property type="match status" value="1"/>
</dbReference>
<feature type="compositionally biased region" description="Low complexity" evidence="2">
    <location>
        <begin position="14"/>
        <end position="33"/>
    </location>
</feature>
<feature type="coiled-coil region" evidence="1">
    <location>
        <begin position="244"/>
        <end position="271"/>
    </location>
</feature>
<dbReference type="RefSeq" id="WP_154739715.1">
    <property type="nucleotide sequence ID" value="NZ_WMBQ01000002.1"/>
</dbReference>
<protein>
    <submittedName>
        <fullName evidence="5">AAA family ATPase</fullName>
    </submittedName>
</protein>
<dbReference type="Pfam" id="PF13654">
    <property type="entry name" value="AAA_32"/>
    <property type="match status" value="1"/>
</dbReference>
<reference evidence="5 6" key="1">
    <citation type="submission" date="2019-11" db="EMBL/GenBank/DDBJ databases">
        <title>Identification of a novel strain.</title>
        <authorList>
            <person name="Xu Q."/>
            <person name="Wang G."/>
        </authorList>
    </citation>
    <scope>NUCLEOTIDE SEQUENCE [LARGE SCALE GENOMIC DNA]</scope>
    <source>
        <strain evidence="6">xq</strain>
    </source>
</reference>